<dbReference type="GO" id="GO:0030626">
    <property type="term" value="F:U12 snRNA binding"/>
    <property type="evidence" value="ECO:0007669"/>
    <property type="project" value="TreeGrafter"/>
</dbReference>
<proteinExistence type="predicted"/>
<evidence type="ECO:0000259" key="4">
    <source>
        <dbReference type="PROSITE" id="PS50102"/>
    </source>
</evidence>
<dbReference type="Proteomes" id="UP000016933">
    <property type="component" value="Unassembled WGS sequence"/>
</dbReference>
<evidence type="ECO:0000256" key="2">
    <source>
        <dbReference type="PROSITE-ProRule" id="PRU00176"/>
    </source>
</evidence>
<name>M2YK13_DOTSN</name>
<dbReference type="EMBL" id="KB446545">
    <property type="protein sequence ID" value="EME39291.1"/>
    <property type="molecule type" value="Genomic_DNA"/>
</dbReference>
<reference evidence="5 6" key="2">
    <citation type="journal article" date="2012" name="PLoS Pathog.">
        <title>Diverse lifestyles and strategies of plant pathogenesis encoded in the genomes of eighteen Dothideomycetes fungi.</title>
        <authorList>
            <person name="Ohm R.A."/>
            <person name="Feau N."/>
            <person name="Henrissat B."/>
            <person name="Schoch C.L."/>
            <person name="Horwitz B.A."/>
            <person name="Barry K.W."/>
            <person name="Condon B.J."/>
            <person name="Copeland A.C."/>
            <person name="Dhillon B."/>
            <person name="Glaser F."/>
            <person name="Hesse C.N."/>
            <person name="Kosti I."/>
            <person name="LaButti K."/>
            <person name="Lindquist E.A."/>
            <person name="Lucas S."/>
            <person name="Salamov A.A."/>
            <person name="Bradshaw R.E."/>
            <person name="Ciuffetti L."/>
            <person name="Hamelin R.C."/>
            <person name="Kema G.H.J."/>
            <person name="Lawrence C."/>
            <person name="Scott J.A."/>
            <person name="Spatafora J.W."/>
            <person name="Turgeon B.G."/>
            <person name="de Wit P.J.G.M."/>
            <person name="Zhong S."/>
            <person name="Goodwin S.B."/>
            <person name="Grigoriev I.V."/>
        </authorList>
    </citation>
    <scope>NUCLEOTIDE SEQUENCE [LARGE SCALE GENOMIC DNA]</scope>
    <source>
        <strain evidence="6">NZE10 / CBS 128990</strain>
    </source>
</reference>
<evidence type="ECO:0000313" key="6">
    <source>
        <dbReference type="Proteomes" id="UP000016933"/>
    </source>
</evidence>
<dbReference type="STRING" id="675120.M2YK13"/>
<dbReference type="OrthoDB" id="277802at2759"/>
<dbReference type="GO" id="GO:0000398">
    <property type="term" value="P:mRNA splicing, via spliceosome"/>
    <property type="evidence" value="ECO:0007669"/>
    <property type="project" value="TreeGrafter"/>
</dbReference>
<reference evidence="6" key="1">
    <citation type="journal article" date="2012" name="PLoS Genet.">
        <title>The genomes of the fungal plant pathogens Cladosporium fulvum and Dothistroma septosporum reveal adaptation to different hosts and lifestyles but also signatures of common ancestry.</title>
        <authorList>
            <person name="de Wit P.J.G.M."/>
            <person name="van der Burgt A."/>
            <person name="Oekmen B."/>
            <person name="Stergiopoulos I."/>
            <person name="Abd-Elsalam K.A."/>
            <person name="Aerts A.L."/>
            <person name="Bahkali A.H."/>
            <person name="Beenen H.G."/>
            <person name="Chettri P."/>
            <person name="Cox M.P."/>
            <person name="Datema E."/>
            <person name="de Vries R.P."/>
            <person name="Dhillon B."/>
            <person name="Ganley A.R."/>
            <person name="Griffiths S.A."/>
            <person name="Guo Y."/>
            <person name="Hamelin R.C."/>
            <person name="Henrissat B."/>
            <person name="Kabir M.S."/>
            <person name="Jashni M.K."/>
            <person name="Kema G."/>
            <person name="Klaubauf S."/>
            <person name="Lapidus A."/>
            <person name="Levasseur A."/>
            <person name="Lindquist E."/>
            <person name="Mehrabi R."/>
            <person name="Ohm R.A."/>
            <person name="Owen T.J."/>
            <person name="Salamov A."/>
            <person name="Schwelm A."/>
            <person name="Schijlen E."/>
            <person name="Sun H."/>
            <person name="van den Burg H.A."/>
            <person name="van Ham R.C.H.J."/>
            <person name="Zhang S."/>
            <person name="Goodwin S.B."/>
            <person name="Grigoriev I.V."/>
            <person name="Collemare J."/>
            <person name="Bradshaw R.E."/>
        </authorList>
    </citation>
    <scope>NUCLEOTIDE SEQUENCE [LARGE SCALE GENOMIC DNA]</scope>
    <source>
        <strain evidence="6">NZE10 / CBS 128990</strain>
    </source>
</reference>
<gene>
    <name evidence="5" type="ORF">DOTSEDRAFT_138688</name>
</gene>
<dbReference type="OMA" id="TQAMRHC"/>
<dbReference type="Gene3D" id="3.30.70.330">
    <property type="match status" value="1"/>
</dbReference>
<dbReference type="SMART" id="SM00360">
    <property type="entry name" value="RRM"/>
    <property type="match status" value="1"/>
</dbReference>
<feature type="compositionally biased region" description="Polar residues" evidence="3">
    <location>
        <begin position="165"/>
        <end position="175"/>
    </location>
</feature>
<organism evidence="5 6">
    <name type="scientific">Dothistroma septosporum (strain NZE10 / CBS 128990)</name>
    <name type="common">Red band needle blight fungus</name>
    <name type="synonym">Mycosphaerella pini</name>
    <dbReference type="NCBI Taxonomy" id="675120"/>
    <lineage>
        <taxon>Eukaryota</taxon>
        <taxon>Fungi</taxon>
        <taxon>Dikarya</taxon>
        <taxon>Ascomycota</taxon>
        <taxon>Pezizomycotina</taxon>
        <taxon>Dothideomycetes</taxon>
        <taxon>Dothideomycetidae</taxon>
        <taxon>Mycosphaerellales</taxon>
        <taxon>Mycosphaerellaceae</taxon>
        <taxon>Dothistroma</taxon>
    </lineage>
</organism>
<feature type="region of interest" description="Disordered" evidence="3">
    <location>
        <begin position="127"/>
        <end position="206"/>
    </location>
</feature>
<dbReference type="eggNOG" id="KOG4206">
    <property type="taxonomic scope" value="Eukaryota"/>
</dbReference>
<evidence type="ECO:0000313" key="5">
    <source>
        <dbReference type="EMBL" id="EME39291.1"/>
    </source>
</evidence>
<keyword evidence="6" id="KW-1185">Reference proteome</keyword>
<dbReference type="PANTHER" id="PTHR16105">
    <property type="entry name" value="RNA-BINDING REGION-CONTAINING PROTEIN 3"/>
    <property type="match status" value="1"/>
</dbReference>
<dbReference type="GO" id="GO:0097157">
    <property type="term" value="F:pre-mRNA intronic binding"/>
    <property type="evidence" value="ECO:0007669"/>
    <property type="project" value="TreeGrafter"/>
</dbReference>
<feature type="compositionally biased region" description="Pro residues" evidence="3">
    <location>
        <begin position="134"/>
        <end position="150"/>
    </location>
</feature>
<dbReference type="HOGENOM" id="CLU_041869_2_0_1"/>
<keyword evidence="1 2" id="KW-0694">RNA-binding</keyword>
<feature type="domain" description="RRM" evidence="4">
    <location>
        <begin position="19"/>
        <end position="98"/>
    </location>
</feature>
<dbReference type="Pfam" id="PF00076">
    <property type="entry name" value="RRM_1"/>
    <property type="match status" value="1"/>
</dbReference>
<dbReference type="PROSITE" id="PS50102">
    <property type="entry name" value="RRM"/>
    <property type="match status" value="1"/>
</dbReference>
<dbReference type="InterPro" id="IPR000504">
    <property type="entry name" value="RRM_dom"/>
</dbReference>
<dbReference type="InterPro" id="IPR045164">
    <property type="entry name" value="RBM41/RNPC3"/>
</dbReference>
<dbReference type="PANTHER" id="PTHR16105:SF0">
    <property type="entry name" value="RNA-BINDING REGION-CONTAINING PROTEIN 3"/>
    <property type="match status" value="1"/>
</dbReference>
<dbReference type="CDD" id="cd12246">
    <property type="entry name" value="RRM1_U1A_like"/>
    <property type="match status" value="1"/>
</dbReference>
<dbReference type="SUPFAM" id="SSF54928">
    <property type="entry name" value="RNA-binding domain, RBD"/>
    <property type="match status" value="1"/>
</dbReference>
<evidence type="ECO:0000256" key="3">
    <source>
        <dbReference type="SAM" id="MobiDB-lite"/>
    </source>
</evidence>
<dbReference type="AlphaFoldDB" id="M2YK13"/>
<accession>M2YK13</accession>
<dbReference type="InterPro" id="IPR035979">
    <property type="entry name" value="RBD_domain_sf"/>
</dbReference>
<dbReference type="InterPro" id="IPR012677">
    <property type="entry name" value="Nucleotide-bd_a/b_plait_sf"/>
</dbReference>
<feature type="compositionally biased region" description="Acidic residues" evidence="3">
    <location>
        <begin position="182"/>
        <end position="206"/>
    </location>
</feature>
<protein>
    <recommendedName>
        <fullName evidence="4">RRM domain-containing protein</fullName>
    </recommendedName>
</protein>
<evidence type="ECO:0000256" key="1">
    <source>
        <dbReference type="ARBA" id="ARBA00022884"/>
    </source>
</evidence>
<dbReference type="FunFam" id="3.30.70.330:FF:000039">
    <property type="entry name" value="U1 small nuclear ribonucleoprotein A"/>
    <property type="match status" value="1"/>
</dbReference>
<sequence length="206" mass="21743">MALTQRSGNAAATNTPPSQSLYVRNLNEKLQKPDLKRNLYMLFSTYGPVIDITALKTSKMRGQAHVLFRDQQSATQAMRHCQGSDFFGREMRISYAKSRSHTLAKLTGTFVDPSETTSAAAAAGSGAKVAPSSFPAPPGALAGLPPPPGLPQKLNGLQLPAGDSESATSPATSAGTKRPRDESDDEGGDAPMEEDSGGEMEMSDDE</sequence>